<dbReference type="GO" id="GO:0008289">
    <property type="term" value="F:lipid binding"/>
    <property type="evidence" value="ECO:0007669"/>
    <property type="project" value="UniProtKB-KW"/>
</dbReference>
<keyword evidence="8" id="KW-0446">Lipid-binding</keyword>
<keyword evidence="15" id="KW-1185">Reference proteome</keyword>
<dbReference type="GO" id="GO:0098978">
    <property type="term" value="C:glutamatergic synapse"/>
    <property type="evidence" value="ECO:0007669"/>
    <property type="project" value="TreeGrafter"/>
</dbReference>
<dbReference type="InterPro" id="IPR033227">
    <property type="entry name" value="CAPS"/>
</dbReference>
<dbReference type="Pfam" id="PF06292">
    <property type="entry name" value="MUN"/>
    <property type="match status" value="1"/>
</dbReference>
<dbReference type="InterPro" id="IPR001849">
    <property type="entry name" value="PH_domain"/>
</dbReference>
<evidence type="ECO:0000256" key="2">
    <source>
        <dbReference type="ARBA" id="ARBA00022448"/>
    </source>
</evidence>
<reference evidence="14" key="1">
    <citation type="submission" date="2025-08" db="UniProtKB">
        <authorList>
            <consortium name="Ensembl"/>
        </authorList>
    </citation>
    <scope>IDENTIFICATION</scope>
</reference>
<evidence type="ECO:0000256" key="11">
    <source>
        <dbReference type="ARBA" id="ARBA00034103"/>
    </source>
</evidence>
<dbReference type="PROSITE" id="PS50003">
    <property type="entry name" value="PH_DOMAIN"/>
    <property type="match status" value="1"/>
</dbReference>
<dbReference type="SMART" id="SM01145">
    <property type="entry name" value="DUF1041"/>
    <property type="match status" value="1"/>
</dbReference>
<dbReference type="GO" id="GO:0045921">
    <property type="term" value="P:positive regulation of exocytosis"/>
    <property type="evidence" value="ECO:0007669"/>
    <property type="project" value="TreeGrafter"/>
</dbReference>
<dbReference type="Gene3D" id="2.30.29.30">
    <property type="entry name" value="Pleckstrin-homology domain (PH domain)/Phosphotyrosine-binding domain (PTB)"/>
    <property type="match status" value="1"/>
</dbReference>
<keyword evidence="2" id="KW-0813">Transport</keyword>
<evidence type="ECO:0000256" key="6">
    <source>
        <dbReference type="ARBA" id="ARBA00022927"/>
    </source>
</evidence>
<feature type="domain" description="MHD1" evidence="13">
    <location>
        <begin position="385"/>
        <end position="516"/>
    </location>
</feature>
<accession>A0A8B9FKN0</accession>
<dbReference type="AlphaFoldDB" id="A0A8B9FKN0"/>
<dbReference type="PANTHER" id="PTHR12166">
    <property type="entry name" value="CALCIUM-DEPENDENT SECRETION ACTIVATOR"/>
    <property type="match status" value="1"/>
</dbReference>
<dbReference type="SMART" id="SM00233">
    <property type="entry name" value="PH"/>
    <property type="match status" value="1"/>
</dbReference>
<keyword evidence="6" id="KW-0653">Protein transport</keyword>
<evidence type="ECO:0000313" key="15">
    <source>
        <dbReference type="Proteomes" id="UP000694522"/>
    </source>
</evidence>
<dbReference type="InterPro" id="IPR011993">
    <property type="entry name" value="PH-like_dom_sf"/>
</dbReference>
<dbReference type="Pfam" id="PF00169">
    <property type="entry name" value="PH"/>
    <property type="match status" value="1"/>
</dbReference>
<dbReference type="GO" id="GO:0016079">
    <property type="term" value="P:synaptic vesicle exocytosis"/>
    <property type="evidence" value="ECO:0007669"/>
    <property type="project" value="InterPro"/>
</dbReference>
<dbReference type="GO" id="GO:0030659">
    <property type="term" value="C:cytoplasmic vesicle membrane"/>
    <property type="evidence" value="ECO:0007669"/>
    <property type="project" value="UniProtKB-SubCell"/>
</dbReference>
<dbReference type="Gene3D" id="1.10.357.50">
    <property type="match status" value="1"/>
</dbReference>
<evidence type="ECO:0000256" key="3">
    <source>
        <dbReference type="ARBA" id="ARBA00022483"/>
    </source>
</evidence>
<comment type="subcellular location">
    <subcellularLocation>
        <location evidence="1">Cytoplasmic vesicle membrane</location>
    </subcellularLocation>
    <subcellularLocation>
        <location evidence="11">Synapse</location>
    </subcellularLocation>
</comment>
<dbReference type="CDD" id="cd01234">
    <property type="entry name" value="PH_CADPS"/>
    <property type="match status" value="1"/>
</dbReference>
<dbReference type="InterPro" id="IPR014770">
    <property type="entry name" value="Munc13_1"/>
</dbReference>
<dbReference type="GO" id="GO:0098793">
    <property type="term" value="C:presynapse"/>
    <property type="evidence" value="ECO:0007669"/>
    <property type="project" value="GOC"/>
</dbReference>
<evidence type="ECO:0000256" key="9">
    <source>
        <dbReference type="ARBA" id="ARBA00023136"/>
    </source>
</evidence>
<dbReference type="PROSITE" id="PS51258">
    <property type="entry name" value="MHD1"/>
    <property type="match status" value="1"/>
</dbReference>
<dbReference type="FunFam" id="2.30.29.30:FF:000007">
    <property type="entry name" value="Calcium-dependent secretion activator 2 isoform B"/>
    <property type="match status" value="1"/>
</dbReference>
<evidence type="ECO:0000256" key="1">
    <source>
        <dbReference type="ARBA" id="ARBA00004156"/>
    </source>
</evidence>
<evidence type="ECO:0000256" key="7">
    <source>
        <dbReference type="ARBA" id="ARBA00023018"/>
    </source>
</evidence>
<reference evidence="14" key="2">
    <citation type="submission" date="2025-09" db="UniProtKB">
        <authorList>
            <consortium name="Ensembl"/>
        </authorList>
    </citation>
    <scope>IDENTIFICATION</scope>
</reference>
<dbReference type="FunFam" id="1.10.357.50:FF:000002">
    <property type="entry name" value="calcium-dependent secretion activator 2 isoform X7"/>
    <property type="match status" value="1"/>
</dbReference>
<feature type="domain" description="PH" evidence="12">
    <location>
        <begin position="1"/>
        <end position="95"/>
    </location>
</feature>
<sequence>LKHEKVWKRWKKRYFVLVQVSQYTFAMCSYREKKSEPQELMQLEGYTVDYTAPHTGLQGGRMFFNAVKEGDTVIFASDDEQDRILWVQAMYRATGQSYKPIPASQAQKMNPKGGNVNTEISPHYADRGQKHGMDEFISANPCKFDHASLFRLLQRQTLDHRLNDSYSCLGWFSPGQVFVLDEYCARYGVRGCHRHLCYLSELIEHSENGSVIDPTLLHYSFAFCASHVHGNRPDGIGTVSVEEKERFEEIKDRLSSLLENQISHFRYCFPFGRPEGALKATLSLLERVLMKDIATPIPAEEVKKVVRKCLEKAALINYTRLTEYAKIEVNGENIKEAQKLEEVLHLAELCIEVLQQNEEHHSEAFAWWPELLAEHAEKFLSLYSVDMDSALEAQPQDSWDSFPLFQLLNNALRNDTFLCNGKFHKHLQEIFVPMVIRYIDLMESSIAQSIHRGLEQESWQPVNNGSATSEDLFWKLDALQMFVFDLHWPEPEFASHLEQRLKLMATDMIEACVKRTRIAFELKLQKMNKTTDLRIPSSLCTMFNVLVDAKKQTAKLCILDGGQEQQYHSKIDDLVEESVKEIISLLVSKLLSGLTLSLPTTFSPYIMSLQKPGMDLADTYIMFVRQNQDILREKVNEEMYIEKLFDQWYSNSMKVICMWLADRLDVQLHIYQLKTLIKIVKKTYRDFRLQGVLEGTLNSKTYDTVHSRLTVEEATVSVTDGGGLQGITMKDSDEEEG</sequence>
<keyword evidence="5" id="KW-0106">Calcium</keyword>
<dbReference type="GO" id="GO:0015031">
    <property type="term" value="P:protein transport"/>
    <property type="evidence" value="ECO:0007669"/>
    <property type="project" value="UniProtKB-KW"/>
</dbReference>
<name>A0A8B9FKN0_9PSIT</name>
<organism evidence="14 15">
    <name type="scientific">Amazona collaria</name>
    <name type="common">yellow-billed parrot</name>
    <dbReference type="NCBI Taxonomy" id="241587"/>
    <lineage>
        <taxon>Eukaryota</taxon>
        <taxon>Metazoa</taxon>
        <taxon>Chordata</taxon>
        <taxon>Craniata</taxon>
        <taxon>Vertebrata</taxon>
        <taxon>Euteleostomi</taxon>
        <taxon>Archelosauria</taxon>
        <taxon>Archosauria</taxon>
        <taxon>Dinosauria</taxon>
        <taxon>Saurischia</taxon>
        <taxon>Theropoda</taxon>
        <taxon>Coelurosauria</taxon>
        <taxon>Aves</taxon>
        <taxon>Neognathae</taxon>
        <taxon>Neoaves</taxon>
        <taxon>Telluraves</taxon>
        <taxon>Australaves</taxon>
        <taxon>Psittaciformes</taxon>
        <taxon>Psittacidae</taxon>
        <taxon>Amazona</taxon>
    </lineage>
</organism>
<dbReference type="SUPFAM" id="SSF50729">
    <property type="entry name" value="PH domain-like"/>
    <property type="match status" value="1"/>
</dbReference>
<keyword evidence="10" id="KW-0968">Cytoplasmic vesicle</keyword>
<keyword evidence="7" id="KW-0770">Synapse</keyword>
<evidence type="ECO:0000259" key="13">
    <source>
        <dbReference type="PROSITE" id="PS51258"/>
    </source>
</evidence>
<keyword evidence="4" id="KW-0479">Metal-binding</keyword>
<evidence type="ECO:0000256" key="4">
    <source>
        <dbReference type="ARBA" id="ARBA00022723"/>
    </source>
</evidence>
<evidence type="ECO:0000256" key="8">
    <source>
        <dbReference type="ARBA" id="ARBA00023121"/>
    </source>
</evidence>
<dbReference type="Ensembl" id="ENSACOT00000008655.1">
    <property type="protein sequence ID" value="ENSACOP00000008362.1"/>
    <property type="gene ID" value="ENSACOG00000005635.1"/>
</dbReference>
<evidence type="ECO:0000256" key="10">
    <source>
        <dbReference type="ARBA" id="ARBA00023329"/>
    </source>
</evidence>
<protein>
    <submittedName>
        <fullName evidence="14">Calcium dependent secretion activator 2</fullName>
    </submittedName>
</protein>
<proteinExistence type="predicted"/>
<keyword evidence="3" id="KW-0268">Exocytosis</keyword>
<dbReference type="PANTHER" id="PTHR12166:SF7">
    <property type="entry name" value="CALCIUM-DEPENDENT SECRETION ACTIVATOR 2"/>
    <property type="match status" value="1"/>
</dbReference>
<dbReference type="Proteomes" id="UP000694522">
    <property type="component" value="Unplaced"/>
</dbReference>
<evidence type="ECO:0000256" key="5">
    <source>
        <dbReference type="ARBA" id="ARBA00022837"/>
    </source>
</evidence>
<dbReference type="InterPro" id="IPR010439">
    <property type="entry name" value="MUN_dom"/>
</dbReference>
<keyword evidence="9" id="KW-0472">Membrane</keyword>
<evidence type="ECO:0000259" key="12">
    <source>
        <dbReference type="PROSITE" id="PS50003"/>
    </source>
</evidence>
<dbReference type="GO" id="GO:0046872">
    <property type="term" value="F:metal ion binding"/>
    <property type="evidence" value="ECO:0007669"/>
    <property type="project" value="UniProtKB-KW"/>
</dbReference>
<evidence type="ECO:0000313" key="14">
    <source>
        <dbReference type="Ensembl" id="ENSACOP00000008362.1"/>
    </source>
</evidence>
<dbReference type="GO" id="GO:1990504">
    <property type="term" value="P:dense core granule exocytosis"/>
    <property type="evidence" value="ECO:0007669"/>
    <property type="project" value="InterPro"/>
</dbReference>